<dbReference type="Pfam" id="PF01151">
    <property type="entry name" value="ELO"/>
    <property type="match status" value="1"/>
</dbReference>
<feature type="transmembrane region" description="Helical" evidence="12">
    <location>
        <begin position="211"/>
        <end position="235"/>
    </location>
</feature>
<feature type="transmembrane region" description="Helical" evidence="12">
    <location>
        <begin position="178"/>
        <end position="199"/>
    </location>
</feature>
<evidence type="ECO:0000256" key="1">
    <source>
        <dbReference type="ARBA" id="ARBA00004141"/>
    </source>
</evidence>
<evidence type="ECO:0000313" key="15">
    <source>
        <dbReference type="Proteomes" id="UP001182556"/>
    </source>
</evidence>
<sequence>MSPFSAWTPGPGPVYSLITKTWTGLDLPSPPIELRTWVSNGSPLSTQKAVVAAIGTYLLVIFGGREIMKSRPAYKLTTLFRIHNMFLTLLSGLLLVLMLEEIIPLYLKHGLYWSICNTSAFTPRLVTFYMINYYIKYVELIDTVFLVLKKKPLAFLHVFHHAATAVLCFTQLEGETSVQWVVITLNLTVHVIMYYYYYATAGGAKIWWKKYLTSLQITQFVIDLFIVYFATYQHFATVRAPFLPSVADCAGSEGAALFGCALLTSYLFLFIAFYRATYKKTGQAGKAAKKASEKLANGSAASDIRGSEKSKVC</sequence>
<evidence type="ECO:0000256" key="3">
    <source>
        <dbReference type="ARBA" id="ARBA00022516"/>
    </source>
</evidence>
<dbReference type="GO" id="GO:0005789">
    <property type="term" value="C:endoplasmic reticulum membrane"/>
    <property type="evidence" value="ECO:0007669"/>
    <property type="project" value="TreeGrafter"/>
</dbReference>
<evidence type="ECO:0000256" key="12">
    <source>
        <dbReference type="RuleBase" id="RU361115"/>
    </source>
</evidence>
<keyword evidence="15" id="KW-1185">Reference proteome</keyword>
<comment type="catalytic activity">
    <reaction evidence="12">
        <text>an acyl-CoA + malonyl-CoA + H(+) = a 3-oxoacyl-CoA + CO2 + CoA</text>
        <dbReference type="Rhea" id="RHEA:50252"/>
        <dbReference type="ChEBI" id="CHEBI:15378"/>
        <dbReference type="ChEBI" id="CHEBI:16526"/>
        <dbReference type="ChEBI" id="CHEBI:57287"/>
        <dbReference type="ChEBI" id="CHEBI:57384"/>
        <dbReference type="ChEBI" id="CHEBI:58342"/>
        <dbReference type="ChEBI" id="CHEBI:90726"/>
    </reaction>
    <physiologicalReaction direction="left-to-right" evidence="12">
        <dbReference type="Rhea" id="RHEA:50253"/>
    </physiologicalReaction>
</comment>
<evidence type="ECO:0000256" key="7">
    <source>
        <dbReference type="ARBA" id="ARBA00022989"/>
    </source>
</evidence>
<comment type="catalytic activity">
    <reaction evidence="11">
        <text>a very-long-chain acyl-CoA + malonyl-CoA + H(+) = a very-long-chain 3-oxoacyl-CoA + CO2 + CoA</text>
        <dbReference type="Rhea" id="RHEA:32727"/>
        <dbReference type="ChEBI" id="CHEBI:15378"/>
        <dbReference type="ChEBI" id="CHEBI:16526"/>
        <dbReference type="ChEBI" id="CHEBI:57287"/>
        <dbReference type="ChEBI" id="CHEBI:57384"/>
        <dbReference type="ChEBI" id="CHEBI:90725"/>
        <dbReference type="ChEBI" id="CHEBI:90736"/>
        <dbReference type="EC" id="2.3.1.199"/>
    </reaction>
</comment>
<evidence type="ECO:0000256" key="5">
    <source>
        <dbReference type="ARBA" id="ARBA00022692"/>
    </source>
</evidence>
<dbReference type="InterPro" id="IPR002076">
    <property type="entry name" value="ELO_fam"/>
</dbReference>
<feature type="transmembrane region" description="Helical" evidence="12">
    <location>
        <begin position="255"/>
        <end position="274"/>
    </location>
</feature>
<keyword evidence="3 12" id="KW-0444">Lipid biosynthesis</keyword>
<dbReference type="Proteomes" id="UP001182556">
    <property type="component" value="Unassembled WGS sequence"/>
</dbReference>
<keyword evidence="6 12" id="KW-0276">Fatty acid metabolism</keyword>
<keyword evidence="7 12" id="KW-1133">Transmembrane helix</keyword>
<keyword evidence="9 12" id="KW-0472">Membrane</keyword>
<comment type="similarity">
    <text evidence="2 12">Belongs to the ELO family.</text>
</comment>
<dbReference type="GO" id="GO:0009922">
    <property type="term" value="F:fatty acid elongase activity"/>
    <property type="evidence" value="ECO:0007669"/>
    <property type="project" value="UniProtKB-EC"/>
</dbReference>
<dbReference type="PANTHER" id="PTHR11157">
    <property type="entry name" value="FATTY ACID ACYL TRANSFERASE-RELATED"/>
    <property type="match status" value="1"/>
</dbReference>
<feature type="region of interest" description="Disordered" evidence="13">
    <location>
        <begin position="292"/>
        <end position="313"/>
    </location>
</feature>
<evidence type="ECO:0000256" key="4">
    <source>
        <dbReference type="ARBA" id="ARBA00022679"/>
    </source>
</evidence>
<keyword evidence="5 12" id="KW-0812">Transmembrane</keyword>
<dbReference type="GO" id="GO:0034625">
    <property type="term" value="P:fatty acid elongation, monounsaturated fatty acid"/>
    <property type="evidence" value="ECO:0007669"/>
    <property type="project" value="TreeGrafter"/>
</dbReference>
<dbReference type="GO" id="GO:0019367">
    <property type="term" value="P:fatty acid elongation, saturated fatty acid"/>
    <property type="evidence" value="ECO:0007669"/>
    <property type="project" value="TreeGrafter"/>
</dbReference>
<keyword evidence="4 12" id="KW-0808">Transferase</keyword>
<name>A0AAD9FXN6_PAPLA</name>
<evidence type="ECO:0000313" key="14">
    <source>
        <dbReference type="EMBL" id="KAK1927928.1"/>
    </source>
</evidence>
<dbReference type="AlphaFoldDB" id="A0AAD9FXN6"/>
<evidence type="ECO:0000256" key="10">
    <source>
        <dbReference type="ARBA" id="ARBA00023160"/>
    </source>
</evidence>
<keyword evidence="10 12" id="KW-0275">Fatty acid biosynthesis</keyword>
<evidence type="ECO:0000256" key="11">
    <source>
        <dbReference type="ARBA" id="ARBA00047375"/>
    </source>
</evidence>
<proteinExistence type="inferred from homology"/>
<feature type="transmembrane region" description="Helical" evidence="12">
    <location>
        <begin position="152"/>
        <end position="172"/>
    </location>
</feature>
<evidence type="ECO:0000256" key="13">
    <source>
        <dbReference type="SAM" id="MobiDB-lite"/>
    </source>
</evidence>
<keyword evidence="8 12" id="KW-0443">Lipid metabolism</keyword>
<gene>
    <name evidence="14" type="ORF">DB88DRAFT_479808</name>
</gene>
<dbReference type="EC" id="2.3.1.-" evidence="12"/>
<comment type="subcellular location">
    <subcellularLocation>
        <location evidence="1">Membrane</location>
        <topology evidence="1">Multi-pass membrane protein</topology>
    </subcellularLocation>
</comment>
<dbReference type="PANTHER" id="PTHR11157:SF134">
    <property type="entry name" value="ELONGATION OF FATTY ACIDS PROTEIN 1-RELATED"/>
    <property type="match status" value="1"/>
</dbReference>
<evidence type="ECO:0000256" key="8">
    <source>
        <dbReference type="ARBA" id="ARBA00023098"/>
    </source>
</evidence>
<reference evidence="14" key="1">
    <citation type="submission" date="2023-02" db="EMBL/GenBank/DDBJ databases">
        <title>Identification and recombinant expression of a fungal hydrolase from Papiliotrema laurentii that hydrolyzes apple cutin and clears colloidal polyester polyurethane.</title>
        <authorList>
            <consortium name="DOE Joint Genome Institute"/>
            <person name="Roman V.A."/>
            <person name="Bojanowski C."/>
            <person name="Crable B.R."/>
            <person name="Wagner D.N."/>
            <person name="Hung C.S."/>
            <person name="Nadeau L.J."/>
            <person name="Schratz L."/>
            <person name="Haridas S."/>
            <person name="Pangilinan J."/>
            <person name="Lipzen A."/>
            <person name="Na H."/>
            <person name="Yan M."/>
            <person name="Ng V."/>
            <person name="Grigoriev I.V."/>
            <person name="Spatafora J.W."/>
            <person name="Barlow D."/>
            <person name="Biffinger J."/>
            <person name="Kelley-Loughnane N."/>
            <person name="Varaljay V.A."/>
            <person name="Crookes-Goodson W.J."/>
        </authorList>
    </citation>
    <scope>NUCLEOTIDE SEQUENCE</scope>
    <source>
        <strain evidence="14">5307AH</strain>
    </source>
</reference>
<feature type="transmembrane region" description="Helical" evidence="12">
    <location>
        <begin position="79"/>
        <end position="99"/>
    </location>
</feature>
<protein>
    <recommendedName>
        <fullName evidence="12">Elongation of fatty acids protein</fullName>
        <ecNumber evidence="12">2.3.1.-</ecNumber>
    </recommendedName>
</protein>
<evidence type="ECO:0000256" key="9">
    <source>
        <dbReference type="ARBA" id="ARBA00023136"/>
    </source>
</evidence>
<dbReference type="GO" id="GO:0034626">
    <property type="term" value="P:fatty acid elongation, polyunsaturated fatty acid"/>
    <property type="evidence" value="ECO:0007669"/>
    <property type="project" value="TreeGrafter"/>
</dbReference>
<feature type="transmembrane region" description="Helical" evidence="12">
    <location>
        <begin position="49"/>
        <end position="67"/>
    </location>
</feature>
<dbReference type="InterPro" id="IPR030457">
    <property type="entry name" value="ELO_CS"/>
</dbReference>
<dbReference type="GO" id="GO:0042761">
    <property type="term" value="P:very long-chain fatty acid biosynthetic process"/>
    <property type="evidence" value="ECO:0007669"/>
    <property type="project" value="TreeGrafter"/>
</dbReference>
<evidence type="ECO:0000256" key="2">
    <source>
        <dbReference type="ARBA" id="ARBA00007263"/>
    </source>
</evidence>
<evidence type="ECO:0000256" key="6">
    <source>
        <dbReference type="ARBA" id="ARBA00022832"/>
    </source>
</evidence>
<dbReference type="GO" id="GO:0030148">
    <property type="term" value="P:sphingolipid biosynthetic process"/>
    <property type="evidence" value="ECO:0007669"/>
    <property type="project" value="TreeGrafter"/>
</dbReference>
<organism evidence="14 15">
    <name type="scientific">Papiliotrema laurentii</name>
    <name type="common">Cryptococcus laurentii</name>
    <dbReference type="NCBI Taxonomy" id="5418"/>
    <lineage>
        <taxon>Eukaryota</taxon>
        <taxon>Fungi</taxon>
        <taxon>Dikarya</taxon>
        <taxon>Basidiomycota</taxon>
        <taxon>Agaricomycotina</taxon>
        <taxon>Tremellomycetes</taxon>
        <taxon>Tremellales</taxon>
        <taxon>Rhynchogastremaceae</taxon>
        <taxon>Papiliotrema</taxon>
    </lineage>
</organism>
<accession>A0AAD9FXN6</accession>
<dbReference type="PROSITE" id="PS01188">
    <property type="entry name" value="ELO"/>
    <property type="match status" value="1"/>
</dbReference>
<comment type="caution">
    <text evidence="14">The sequence shown here is derived from an EMBL/GenBank/DDBJ whole genome shotgun (WGS) entry which is preliminary data.</text>
</comment>
<dbReference type="EMBL" id="JAODAN010000001">
    <property type="protein sequence ID" value="KAK1927928.1"/>
    <property type="molecule type" value="Genomic_DNA"/>
</dbReference>